<dbReference type="AlphaFoldDB" id="A0AAV5WST7"/>
<dbReference type="Proteomes" id="UP001432322">
    <property type="component" value="Unassembled WGS sequence"/>
</dbReference>
<feature type="non-terminal residue" evidence="1">
    <location>
        <position position="1"/>
    </location>
</feature>
<organism evidence="1 2">
    <name type="scientific">Pristionchus fissidentatus</name>
    <dbReference type="NCBI Taxonomy" id="1538716"/>
    <lineage>
        <taxon>Eukaryota</taxon>
        <taxon>Metazoa</taxon>
        <taxon>Ecdysozoa</taxon>
        <taxon>Nematoda</taxon>
        <taxon>Chromadorea</taxon>
        <taxon>Rhabditida</taxon>
        <taxon>Rhabditina</taxon>
        <taxon>Diplogasteromorpha</taxon>
        <taxon>Diplogasteroidea</taxon>
        <taxon>Neodiplogasteridae</taxon>
        <taxon>Pristionchus</taxon>
    </lineage>
</organism>
<reference evidence="1" key="1">
    <citation type="submission" date="2023-10" db="EMBL/GenBank/DDBJ databases">
        <title>Genome assembly of Pristionchus species.</title>
        <authorList>
            <person name="Yoshida K."/>
            <person name="Sommer R.J."/>
        </authorList>
    </citation>
    <scope>NUCLEOTIDE SEQUENCE</scope>
    <source>
        <strain evidence="1">RS5133</strain>
    </source>
</reference>
<name>A0AAV5WST7_9BILA</name>
<comment type="caution">
    <text evidence="1">The sequence shown here is derived from an EMBL/GenBank/DDBJ whole genome shotgun (WGS) entry which is preliminary data.</text>
</comment>
<gene>
    <name evidence="1" type="ORF">PFISCL1PPCAC_24099</name>
</gene>
<accession>A0AAV5WST7</accession>
<evidence type="ECO:0000313" key="1">
    <source>
        <dbReference type="EMBL" id="GMT32802.1"/>
    </source>
</evidence>
<evidence type="ECO:0000313" key="2">
    <source>
        <dbReference type="Proteomes" id="UP001432322"/>
    </source>
</evidence>
<keyword evidence="2" id="KW-1185">Reference proteome</keyword>
<proteinExistence type="predicted"/>
<protein>
    <submittedName>
        <fullName evidence="1">Uncharacterized protein</fullName>
    </submittedName>
</protein>
<sequence length="135" mass="15793">IKEPNEVTTMRIFANTREVCINMVNILETSDVCVMRKILTGMVFCRIEIYPLLMALAKSEDAKTRHTLRIKQISRSELLMRRLIWCELDIAGRDQLVFDVIPPGHIWLDNNFMCENIFDVPDQYDLHAAEYMLTD</sequence>
<dbReference type="EMBL" id="BTSY01000006">
    <property type="protein sequence ID" value="GMT32802.1"/>
    <property type="molecule type" value="Genomic_DNA"/>
</dbReference>